<keyword evidence="1" id="KW-0479">Metal-binding</keyword>
<dbReference type="SUPFAM" id="SSF57850">
    <property type="entry name" value="RING/U-box"/>
    <property type="match status" value="1"/>
</dbReference>
<dbReference type="SMART" id="SM00184">
    <property type="entry name" value="RING"/>
    <property type="match status" value="1"/>
</dbReference>
<evidence type="ECO:0000256" key="1">
    <source>
        <dbReference type="PROSITE-ProRule" id="PRU00175"/>
    </source>
</evidence>
<gene>
    <name evidence="5" type="ORF">CYMTET_28449</name>
</gene>
<dbReference type="Pfam" id="PF13920">
    <property type="entry name" value="zf-C3HC4_3"/>
    <property type="match status" value="1"/>
</dbReference>
<dbReference type="PROSITE" id="PS50089">
    <property type="entry name" value="ZF_RING_2"/>
    <property type="match status" value="1"/>
</dbReference>
<proteinExistence type="predicted"/>
<feature type="transmembrane region" description="Helical" evidence="3">
    <location>
        <begin position="274"/>
        <end position="292"/>
    </location>
</feature>
<name>A0AAE0FN49_9CHLO</name>
<evidence type="ECO:0000259" key="4">
    <source>
        <dbReference type="PROSITE" id="PS50089"/>
    </source>
</evidence>
<comment type="caution">
    <text evidence="5">The sequence shown here is derived from an EMBL/GenBank/DDBJ whole genome shotgun (WGS) entry which is preliminary data.</text>
</comment>
<dbReference type="InterPro" id="IPR001841">
    <property type="entry name" value="Znf_RING"/>
</dbReference>
<feature type="compositionally biased region" description="Basic and acidic residues" evidence="2">
    <location>
        <begin position="109"/>
        <end position="118"/>
    </location>
</feature>
<feature type="compositionally biased region" description="Basic and acidic residues" evidence="2">
    <location>
        <begin position="655"/>
        <end position="679"/>
    </location>
</feature>
<feature type="transmembrane region" description="Helical" evidence="3">
    <location>
        <begin position="389"/>
        <end position="405"/>
    </location>
</feature>
<dbReference type="PANTHER" id="PTHR14879:SF5">
    <property type="entry name" value="RING-TYPE DOMAIN-CONTAINING PROTEIN"/>
    <property type="match status" value="1"/>
</dbReference>
<evidence type="ECO:0000256" key="3">
    <source>
        <dbReference type="SAM" id="Phobius"/>
    </source>
</evidence>
<dbReference type="AlphaFoldDB" id="A0AAE0FN49"/>
<dbReference type="InterPro" id="IPR051728">
    <property type="entry name" value="RING-FYVE_E3_ubiquitin-ligase"/>
</dbReference>
<sequence length="877" mass="97886">MPVRAGGAEARHPSLGASTHGAPGESTASTSAQVSFAPFPADLKVAILESSPAFQRSYRQKLQAMGVKNIWVKGVEEIREFSQLVVEKGVDVVVLDPEDLVPNRPRPPRSPEGRHDESSYGNVAIVREMRSLGFGGVCVARTAAVEKDELQGSDSGFDAVLSKAGPPFELQVLDVWMACLAPFQAPQIDEVLLTFRPSRWWQDYRDAWGGRSTFCLSEARNSRECRTLNSQYWREMTQDHGSSLYIFRAFLLVLVGLVWLFFPESFQAYRGEWSVMALSSPLSIVMLFYRWIPEKCLGIFCAFHLNFFCVLVLLSMFLRSGAANPDSVDRFLSGFAAIIIMVVFSPESAAMARWSTKMIFSLLSWTTLCVLSYGVVTFGIPAACVTKRELAAALASVFFGAWLARKTERHRRVQFLSQWQQSPERLEEQLKGSAEEGFRRDVPIWLFGGFSDPMLEEAFSHSMRNCYNLRKTGEDLLTLTALTIAYLSYHSEKLSAPIVIVILLHMYVAWITITCRQVSDLPSLPLMWMLLTWCTQVVCMCTIVANPSEIILMMTFARWAHGTLFCREPWYIMASCGFVTYFAHATKVMVERLTGTLRPVWDAREFQLWIGCCSITFLSHCYWAVIAYTREILARSSFLDSLEGTSRVHVVEGAADGRREEPPADVGRTGRADACRSDSDSDSNCTDDRNLDLARAPATWHLGVTGSTEGAREPTPKQKKKRLKKKQQAKQSLSKLSQAADALRRCLEDNTPSNVSDLESAVSHLHRIWARPDVQAALPLGGVDDIETLLASGRAQIEVQEVCKEWLAQGRLAQGTYGAADQSSFLCVICLDAEREMALVPCGHAVLCRACSEQITLDSNQCPLCKLPIQSTMKLFF</sequence>
<dbReference type="Gene3D" id="3.30.40.10">
    <property type="entry name" value="Zinc/RING finger domain, C3HC4 (zinc finger)"/>
    <property type="match status" value="1"/>
</dbReference>
<feature type="region of interest" description="Disordered" evidence="2">
    <location>
        <begin position="1"/>
        <end position="31"/>
    </location>
</feature>
<evidence type="ECO:0000313" key="5">
    <source>
        <dbReference type="EMBL" id="KAK3262707.1"/>
    </source>
</evidence>
<feature type="region of interest" description="Disordered" evidence="2">
    <location>
        <begin position="702"/>
        <end position="735"/>
    </location>
</feature>
<dbReference type="Proteomes" id="UP001190700">
    <property type="component" value="Unassembled WGS sequence"/>
</dbReference>
<feature type="region of interest" description="Disordered" evidence="2">
    <location>
        <begin position="653"/>
        <end position="689"/>
    </location>
</feature>
<keyword evidence="3" id="KW-0472">Membrane</keyword>
<feature type="region of interest" description="Disordered" evidence="2">
    <location>
        <begin position="98"/>
        <end position="118"/>
    </location>
</feature>
<feature type="transmembrane region" description="Helical" evidence="3">
    <location>
        <begin position="330"/>
        <end position="350"/>
    </location>
</feature>
<accession>A0AAE0FN49</accession>
<keyword evidence="6" id="KW-1185">Reference proteome</keyword>
<evidence type="ECO:0000313" key="6">
    <source>
        <dbReference type="Proteomes" id="UP001190700"/>
    </source>
</evidence>
<feature type="transmembrane region" description="Helical" evidence="3">
    <location>
        <begin position="299"/>
        <end position="318"/>
    </location>
</feature>
<feature type="transmembrane region" description="Helical" evidence="3">
    <location>
        <begin position="606"/>
        <end position="628"/>
    </location>
</feature>
<keyword evidence="1" id="KW-0863">Zinc-finger</keyword>
<feature type="compositionally biased region" description="Basic residues" evidence="2">
    <location>
        <begin position="717"/>
        <end position="728"/>
    </location>
</feature>
<dbReference type="InterPro" id="IPR013083">
    <property type="entry name" value="Znf_RING/FYVE/PHD"/>
</dbReference>
<feature type="transmembrane region" description="Helical" evidence="3">
    <location>
        <begin position="244"/>
        <end position="262"/>
    </location>
</feature>
<evidence type="ECO:0000256" key="2">
    <source>
        <dbReference type="SAM" id="MobiDB-lite"/>
    </source>
</evidence>
<feature type="transmembrane region" description="Helical" evidence="3">
    <location>
        <begin position="569"/>
        <end position="586"/>
    </location>
</feature>
<feature type="transmembrane region" description="Helical" evidence="3">
    <location>
        <begin position="362"/>
        <end position="383"/>
    </location>
</feature>
<feature type="transmembrane region" description="Helical" evidence="3">
    <location>
        <begin position="494"/>
        <end position="513"/>
    </location>
</feature>
<dbReference type="GO" id="GO:0008270">
    <property type="term" value="F:zinc ion binding"/>
    <property type="evidence" value="ECO:0007669"/>
    <property type="project" value="UniProtKB-KW"/>
</dbReference>
<feature type="domain" description="RING-type" evidence="4">
    <location>
        <begin position="827"/>
        <end position="866"/>
    </location>
</feature>
<dbReference type="EMBL" id="LGRX02016001">
    <property type="protein sequence ID" value="KAK3262707.1"/>
    <property type="molecule type" value="Genomic_DNA"/>
</dbReference>
<protein>
    <recommendedName>
        <fullName evidence="4">RING-type domain-containing protein</fullName>
    </recommendedName>
</protein>
<reference evidence="5 6" key="1">
    <citation type="journal article" date="2015" name="Genome Biol. Evol.">
        <title>Comparative Genomics of a Bacterivorous Green Alga Reveals Evolutionary Causalities and Consequences of Phago-Mixotrophic Mode of Nutrition.</title>
        <authorList>
            <person name="Burns J.A."/>
            <person name="Paasch A."/>
            <person name="Narechania A."/>
            <person name="Kim E."/>
        </authorList>
    </citation>
    <scope>NUCLEOTIDE SEQUENCE [LARGE SCALE GENOMIC DNA]</scope>
    <source>
        <strain evidence="5 6">PLY_AMNH</strain>
    </source>
</reference>
<dbReference type="PANTHER" id="PTHR14879">
    <property type="entry name" value="CASPASE REGULATOR, RING FINGER DOMAIN-CONTAINING"/>
    <property type="match status" value="1"/>
</dbReference>
<keyword evidence="3" id="KW-0812">Transmembrane</keyword>
<organism evidence="5 6">
    <name type="scientific">Cymbomonas tetramitiformis</name>
    <dbReference type="NCBI Taxonomy" id="36881"/>
    <lineage>
        <taxon>Eukaryota</taxon>
        <taxon>Viridiplantae</taxon>
        <taxon>Chlorophyta</taxon>
        <taxon>Pyramimonadophyceae</taxon>
        <taxon>Pyramimonadales</taxon>
        <taxon>Pyramimonadaceae</taxon>
        <taxon>Cymbomonas</taxon>
    </lineage>
</organism>
<keyword evidence="1" id="KW-0862">Zinc</keyword>
<keyword evidence="3" id="KW-1133">Transmembrane helix</keyword>
<feature type="transmembrane region" description="Helical" evidence="3">
    <location>
        <begin position="525"/>
        <end position="548"/>
    </location>
</feature>